<reference evidence="1" key="2">
    <citation type="journal article" date="2015" name="Fish Shellfish Immunol.">
        <title>Early steps in the European eel (Anguilla anguilla)-Vibrio vulnificus interaction in the gills: Role of the RtxA13 toxin.</title>
        <authorList>
            <person name="Callol A."/>
            <person name="Pajuelo D."/>
            <person name="Ebbesson L."/>
            <person name="Teles M."/>
            <person name="MacKenzie S."/>
            <person name="Amaro C."/>
        </authorList>
    </citation>
    <scope>NUCLEOTIDE SEQUENCE</scope>
</reference>
<proteinExistence type="predicted"/>
<sequence length="28" mass="3294">MKITKIHFISRERVKLGFPNPHHCCDSV</sequence>
<evidence type="ECO:0000313" key="1">
    <source>
        <dbReference type="EMBL" id="JAH67384.1"/>
    </source>
</evidence>
<accession>A0A0E9UNE1</accession>
<organism evidence="1">
    <name type="scientific">Anguilla anguilla</name>
    <name type="common">European freshwater eel</name>
    <name type="synonym">Muraena anguilla</name>
    <dbReference type="NCBI Taxonomy" id="7936"/>
    <lineage>
        <taxon>Eukaryota</taxon>
        <taxon>Metazoa</taxon>
        <taxon>Chordata</taxon>
        <taxon>Craniata</taxon>
        <taxon>Vertebrata</taxon>
        <taxon>Euteleostomi</taxon>
        <taxon>Actinopterygii</taxon>
        <taxon>Neopterygii</taxon>
        <taxon>Teleostei</taxon>
        <taxon>Anguilliformes</taxon>
        <taxon>Anguillidae</taxon>
        <taxon>Anguilla</taxon>
    </lineage>
</organism>
<dbReference type="EMBL" id="GBXM01041193">
    <property type="protein sequence ID" value="JAH67384.1"/>
    <property type="molecule type" value="Transcribed_RNA"/>
</dbReference>
<reference evidence="1" key="1">
    <citation type="submission" date="2014-11" db="EMBL/GenBank/DDBJ databases">
        <authorList>
            <person name="Amaro Gonzalez C."/>
        </authorList>
    </citation>
    <scope>NUCLEOTIDE SEQUENCE</scope>
</reference>
<dbReference type="AlphaFoldDB" id="A0A0E9UNE1"/>
<name>A0A0E9UNE1_ANGAN</name>
<protein>
    <submittedName>
        <fullName evidence="1">Uncharacterized protein</fullName>
    </submittedName>
</protein>